<evidence type="ECO:0000313" key="4">
    <source>
        <dbReference type="Proteomes" id="UP000257479"/>
    </source>
</evidence>
<dbReference type="Gene3D" id="3.40.50.300">
    <property type="entry name" value="P-loop containing nucleotide triphosphate hydrolases"/>
    <property type="match status" value="1"/>
</dbReference>
<dbReference type="EMBL" id="DMNG01000233">
    <property type="protein sequence ID" value="HAN25527.1"/>
    <property type="molecule type" value="Genomic_DNA"/>
</dbReference>
<protein>
    <recommendedName>
        <fullName evidence="5">AAA-like domain protein</fullName>
    </recommendedName>
</protein>
<dbReference type="Proteomes" id="UP000257479">
    <property type="component" value="Unassembled WGS sequence"/>
</dbReference>
<accession>A0A3C1KFS0</accession>
<proteinExistence type="predicted"/>
<sequence length="595" mass="63355">MVSPHREARWWLLAGVAAVAVGFGGPLLAPDVLDGALTHPVSIGAGIVCAAAALFTARGFLPSAWRNARVALASGRVPRAPRRATPPRPPKTERTTVGADGARVVTAAFDGDYPMARSAFLVGAHIPLAFVAPHAGASSGKSTTMSRSAPPALLEKIGPTVGEAEGERVHLSVADFWSGVGVFGLAGSGKSALLEHLWGAASRDRVQPSATPGAPRQHCLIAFDTKGDGLSTQEYMRWSAKVGDRALVVQVSDPSDPVGIDLFPYSGSRPIEWSRQVVAAMRYVWGDESIGPESSDTLQRVLAAAVSLTPAMVSRVTYRPVPTDRSPFYYANILLSNEGDELGVELASTLGDAAAQPGAPAELVQVATSLAPLYGAGRTSAQRAALVKAPRTKVAALMSAEHWWSRPSKITWASILANDIPTIINTGAAPDGTLPDDKLRTDMSGLMLYTLHEEIKRTCRGWYEQGRAVSIFSDEVKNIAASSADVIAWMRNDARANGVRPVFATQYPDQLAEQVRRTVLGFGTLVLFAQNDGDTVKLLVGDLRLAGTDWGTADITNLDKYEAIVRATVGQQRLEPFTVHVPDFRAEREAGTWEG</sequence>
<keyword evidence="2" id="KW-1133">Transmembrane helix</keyword>
<feature type="region of interest" description="Disordered" evidence="1">
    <location>
        <begin position="76"/>
        <end position="97"/>
    </location>
</feature>
<feature type="transmembrane region" description="Helical" evidence="2">
    <location>
        <begin position="12"/>
        <end position="29"/>
    </location>
</feature>
<feature type="transmembrane region" description="Helical" evidence="2">
    <location>
        <begin position="41"/>
        <end position="61"/>
    </location>
</feature>
<name>A0A3C1KFS0_9MICO</name>
<gene>
    <name evidence="3" type="ORF">DCP95_13335</name>
</gene>
<evidence type="ECO:0000313" key="3">
    <source>
        <dbReference type="EMBL" id="HAN25527.1"/>
    </source>
</evidence>
<dbReference type="SUPFAM" id="SSF52540">
    <property type="entry name" value="P-loop containing nucleoside triphosphate hydrolases"/>
    <property type="match status" value="1"/>
</dbReference>
<evidence type="ECO:0008006" key="5">
    <source>
        <dbReference type="Google" id="ProtNLM"/>
    </source>
</evidence>
<dbReference type="InterPro" id="IPR027417">
    <property type="entry name" value="P-loop_NTPase"/>
</dbReference>
<dbReference type="AlphaFoldDB" id="A0A3C1KFS0"/>
<keyword evidence="2" id="KW-0472">Membrane</keyword>
<evidence type="ECO:0000256" key="1">
    <source>
        <dbReference type="SAM" id="MobiDB-lite"/>
    </source>
</evidence>
<reference evidence="3 4" key="1">
    <citation type="journal article" date="2018" name="Nat. Biotechnol.">
        <title>A standardized bacterial taxonomy based on genome phylogeny substantially revises the tree of life.</title>
        <authorList>
            <person name="Parks D.H."/>
            <person name="Chuvochina M."/>
            <person name="Waite D.W."/>
            <person name="Rinke C."/>
            <person name="Skarshewski A."/>
            <person name="Chaumeil P.A."/>
            <person name="Hugenholtz P."/>
        </authorList>
    </citation>
    <scope>NUCLEOTIDE SEQUENCE [LARGE SCALE GENOMIC DNA]</scope>
    <source>
        <strain evidence="3">UBA9152</strain>
    </source>
</reference>
<comment type="caution">
    <text evidence="3">The sequence shown here is derived from an EMBL/GenBank/DDBJ whole genome shotgun (WGS) entry which is preliminary data.</text>
</comment>
<keyword evidence="2" id="KW-0812">Transmembrane</keyword>
<organism evidence="3 4">
    <name type="scientific">Microbacterium ginsengisoli</name>
    <dbReference type="NCBI Taxonomy" id="400772"/>
    <lineage>
        <taxon>Bacteria</taxon>
        <taxon>Bacillati</taxon>
        <taxon>Actinomycetota</taxon>
        <taxon>Actinomycetes</taxon>
        <taxon>Micrococcales</taxon>
        <taxon>Microbacteriaceae</taxon>
        <taxon>Microbacterium</taxon>
    </lineage>
</organism>
<evidence type="ECO:0000256" key="2">
    <source>
        <dbReference type="SAM" id="Phobius"/>
    </source>
</evidence>